<comment type="caution">
    <text evidence="2">The sequence shown here is derived from an EMBL/GenBank/DDBJ whole genome shotgun (WGS) entry which is preliminary data.</text>
</comment>
<feature type="region of interest" description="Disordered" evidence="1">
    <location>
        <begin position="1"/>
        <end position="59"/>
    </location>
</feature>
<proteinExistence type="predicted"/>
<name>A0A821NJL7_9BILA</name>
<dbReference type="AlphaFoldDB" id="A0A821NJL7"/>
<protein>
    <submittedName>
        <fullName evidence="2">Uncharacterized protein</fullName>
    </submittedName>
</protein>
<feature type="non-terminal residue" evidence="2">
    <location>
        <position position="1"/>
    </location>
</feature>
<gene>
    <name evidence="2" type="ORF">OVN521_LOCUS51387</name>
</gene>
<organism evidence="2 3">
    <name type="scientific">Rotaria magnacalcarata</name>
    <dbReference type="NCBI Taxonomy" id="392030"/>
    <lineage>
        <taxon>Eukaryota</taxon>
        <taxon>Metazoa</taxon>
        <taxon>Spiralia</taxon>
        <taxon>Gnathifera</taxon>
        <taxon>Rotifera</taxon>
        <taxon>Eurotatoria</taxon>
        <taxon>Bdelloidea</taxon>
        <taxon>Philodinida</taxon>
        <taxon>Philodinidae</taxon>
        <taxon>Rotaria</taxon>
    </lineage>
</organism>
<dbReference type="Proteomes" id="UP000663866">
    <property type="component" value="Unassembled WGS sequence"/>
</dbReference>
<accession>A0A821NJL7</accession>
<evidence type="ECO:0000256" key="1">
    <source>
        <dbReference type="SAM" id="MobiDB-lite"/>
    </source>
</evidence>
<keyword evidence="3" id="KW-1185">Reference proteome</keyword>
<evidence type="ECO:0000313" key="3">
    <source>
        <dbReference type="Proteomes" id="UP000663866"/>
    </source>
</evidence>
<sequence>VTRTLYDPNAPAPKTPPVINIQPITTVRVAQNPTLLQQPPPPPPSPLSTNTQQMQEFYQ</sequence>
<evidence type="ECO:0000313" key="2">
    <source>
        <dbReference type="EMBL" id="CAF4787155.1"/>
    </source>
</evidence>
<reference evidence="2" key="1">
    <citation type="submission" date="2021-02" db="EMBL/GenBank/DDBJ databases">
        <authorList>
            <person name="Nowell W R."/>
        </authorList>
    </citation>
    <scope>NUCLEOTIDE SEQUENCE</scope>
</reference>
<feature type="non-terminal residue" evidence="2">
    <location>
        <position position="59"/>
    </location>
</feature>
<dbReference type="EMBL" id="CAJOBG010123406">
    <property type="protein sequence ID" value="CAF4787155.1"/>
    <property type="molecule type" value="Genomic_DNA"/>
</dbReference>